<dbReference type="Proteomes" id="UP001153678">
    <property type="component" value="Unassembled WGS sequence"/>
</dbReference>
<feature type="transmembrane region" description="Helical" evidence="2">
    <location>
        <begin position="60"/>
        <end position="81"/>
    </location>
</feature>
<name>A0A9W4WYT1_9GLOM</name>
<evidence type="ECO:0000256" key="2">
    <source>
        <dbReference type="SAM" id="Phobius"/>
    </source>
</evidence>
<evidence type="ECO:0000313" key="3">
    <source>
        <dbReference type="EMBL" id="CAI2173668.1"/>
    </source>
</evidence>
<keyword evidence="2" id="KW-0472">Membrane</keyword>
<dbReference type="AlphaFoldDB" id="A0A9W4WYT1"/>
<evidence type="ECO:0000256" key="1">
    <source>
        <dbReference type="SAM" id="MobiDB-lite"/>
    </source>
</evidence>
<protein>
    <submittedName>
        <fullName evidence="3">7958_t:CDS:1</fullName>
    </submittedName>
</protein>
<dbReference type="EMBL" id="CAMKVN010001098">
    <property type="protein sequence ID" value="CAI2173668.1"/>
    <property type="molecule type" value="Genomic_DNA"/>
</dbReference>
<feature type="region of interest" description="Disordered" evidence="1">
    <location>
        <begin position="180"/>
        <end position="233"/>
    </location>
</feature>
<reference evidence="3" key="1">
    <citation type="submission" date="2022-08" db="EMBL/GenBank/DDBJ databases">
        <authorList>
            <person name="Kallberg Y."/>
            <person name="Tangrot J."/>
            <person name="Rosling A."/>
        </authorList>
    </citation>
    <scope>NUCLEOTIDE SEQUENCE</scope>
    <source>
        <strain evidence="3">Wild A</strain>
    </source>
</reference>
<sequence>MLEIISVVIGDGDFWFRSHGSASYYWLVIFMTYATLLYFMSSFSYRWITGPYKSEIYIDLFLSNLWIIVSLMNIISAFNGVKLTCDYPEDMSQRVRTTRCHLFLSSMSLGWIVTATFIYSSYISIMRWRKRPIEAVPPKFIEPPTVSHRPDTYLVQKGILADGQPVLFFHMAQKNSNSNLTSAKWGESGNVTPSATGSNNASNSNINDYTGNQHTASSSRASIYLRGKDTTEV</sequence>
<accession>A0A9W4WYT1</accession>
<feature type="transmembrane region" description="Helical" evidence="2">
    <location>
        <begin position="24"/>
        <end position="48"/>
    </location>
</feature>
<evidence type="ECO:0000313" key="4">
    <source>
        <dbReference type="Proteomes" id="UP001153678"/>
    </source>
</evidence>
<dbReference type="OrthoDB" id="2399993at2759"/>
<feature type="compositionally biased region" description="Low complexity" evidence="1">
    <location>
        <begin position="198"/>
        <end position="207"/>
    </location>
</feature>
<proteinExistence type="predicted"/>
<comment type="caution">
    <text evidence="3">The sequence shown here is derived from an EMBL/GenBank/DDBJ whole genome shotgun (WGS) entry which is preliminary data.</text>
</comment>
<organism evidence="3 4">
    <name type="scientific">Funneliformis geosporum</name>
    <dbReference type="NCBI Taxonomy" id="1117311"/>
    <lineage>
        <taxon>Eukaryota</taxon>
        <taxon>Fungi</taxon>
        <taxon>Fungi incertae sedis</taxon>
        <taxon>Mucoromycota</taxon>
        <taxon>Glomeromycotina</taxon>
        <taxon>Glomeromycetes</taxon>
        <taxon>Glomerales</taxon>
        <taxon>Glomeraceae</taxon>
        <taxon>Funneliformis</taxon>
    </lineage>
</organism>
<gene>
    <name evidence="3" type="ORF">FWILDA_LOCUS6202</name>
</gene>
<keyword evidence="2" id="KW-1133">Transmembrane helix</keyword>
<keyword evidence="2" id="KW-0812">Transmembrane</keyword>
<feature type="compositionally biased region" description="Polar residues" evidence="1">
    <location>
        <begin position="208"/>
        <end position="221"/>
    </location>
</feature>
<keyword evidence="4" id="KW-1185">Reference proteome</keyword>
<feature type="transmembrane region" description="Helical" evidence="2">
    <location>
        <begin position="101"/>
        <end position="122"/>
    </location>
</feature>